<sequence length="231" mass="25207">MGQYLSSNDEDAVVKEIPTSTPNIRVVCISDTHGDHENEALDMPAGDVLIHAGDFTSFSKLEQAVKFNEWLGEVKLSKEFQHIVVINGNHESNADWKQRTPEILSNATAFLKDDQVKVSVEGKGSLTIHGTQFYWPMQTQNPYYDLIGSDVDVLVCHGPCKGLVDGGSGCKMLRKKALELPKLQLCVSGHIHGAYGVVKEGEKTFVNAANCGSGRKITKPAIEVEVVGRKA</sequence>
<dbReference type="GO" id="GO:0016787">
    <property type="term" value="F:hydrolase activity"/>
    <property type="evidence" value="ECO:0007669"/>
    <property type="project" value="InterPro"/>
</dbReference>
<dbReference type="Proteomes" id="UP001165085">
    <property type="component" value="Unassembled WGS sequence"/>
</dbReference>
<dbReference type="InterPro" id="IPR004843">
    <property type="entry name" value="Calcineurin-like_PHP"/>
</dbReference>
<accession>A0A9W7B5E3</accession>
<dbReference type="PANTHER" id="PTHR12905">
    <property type="entry name" value="METALLOPHOSPHOESTERASE"/>
    <property type="match status" value="1"/>
</dbReference>
<dbReference type="OrthoDB" id="630188at2759"/>
<keyword evidence="3" id="KW-1185">Reference proteome</keyword>
<comment type="caution">
    <text evidence="2">The sequence shown here is derived from an EMBL/GenBank/DDBJ whole genome shotgun (WGS) entry which is preliminary data.</text>
</comment>
<dbReference type="PANTHER" id="PTHR12905:SF19">
    <property type="entry name" value="UPF0046 PROTEIN K07C11.7"/>
    <property type="match status" value="1"/>
</dbReference>
<dbReference type="EMBL" id="BRXY01000290">
    <property type="protein sequence ID" value="GMH84177.1"/>
    <property type="molecule type" value="Genomic_DNA"/>
</dbReference>
<evidence type="ECO:0000313" key="3">
    <source>
        <dbReference type="Proteomes" id="UP001165085"/>
    </source>
</evidence>
<protein>
    <recommendedName>
        <fullName evidence="1">Calcineurin-like phosphoesterase domain-containing protein</fullName>
    </recommendedName>
</protein>
<dbReference type="InterPro" id="IPR029052">
    <property type="entry name" value="Metallo-depent_PP-like"/>
</dbReference>
<gene>
    <name evidence="2" type="ORF">TrST_g12299</name>
</gene>
<evidence type="ECO:0000313" key="2">
    <source>
        <dbReference type="EMBL" id="GMH84177.1"/>
    </source>
</evidence>
<organism evidence="2 3">
    <name type="scientific">Triparma strigata</name>
    <dbReference type="NCBI Taxonomy" id="1606541"/>
    <lineage>
        <taxon>Eukaryota</taxon>
        <taxon>Sar</taxon>
        <taxon>Stramenopiles</taxon>
        <taxon>Ochrophyta</taxon>
        <taxon>Bolidophyceae</taxon>
        <taxon>Parmales</taxon>
        <taxon>Triparmaceae</taxon>
        <taxon>Triparma</taxon>
    </lineage>
</organism>
<dbReference type="Pfam" id="PF00149">
    <property type="entry name" value="Metallophos"/>
    <property type="match status" value="1"/>
</dbReference>
<proteinExistence type="predicted"/>
<dbReference type="Gene3D" id="3.60.21.10">
    <property type="match status" value="1"/>
</dbReference>
<feature type="domain" description="Calcineurin-like phosphoesterase" evidence="1">
    <location>
        <begin position="24"/>
        <end position="193"/>
    </location>
</feature>
<dbReference type="InterPro" id="IPR051693">
    <property type="entry name" value="UPF0046_metallophosphoest"/>
</dbReference>
<dbReference type="CDD" id="cd07379">
    <property type="entry name" value="MPP_239FB"/>
    <property type="match status" value="1"/>
</dbReference>
<dbReference type="AlphaFoldDB" id="A0A9W7B5E3"/>
<reference evidence="3" key="1">
    <citation type="journal article" date="2023" name="Commun. Biol.">
        <title>Genome analysis of Parmales, the sister group of diatoms, reveals the evolutionary specialization of diatoms from phago-mixotrophs to photoautotrophs.</title>
        <authorList>
            <person name="Ban H."/>
            <person name="Sato S."/>
            <person name="Yoshikawa S."/>
            <person name="Yamada K."/>
            <person name="Nakamura Y."/>
            <person name="Ichinomiya M."/>
            <person name="Sato N."/>
            <person name="Blanc-Mathieu R."/>
            <person name="Endo H."/>
            <person name="Kuwata A."/>
            <person name="Ogata H."/>
        </authorList>
    </citation>
    <scope>NUCLEOTIDE SEQUENCE [LARGE SCALE GENOMIC DNA]</scope>
    <source>
        <strain evidence="3">NIES 3701</strain>
    </source>
</reference>
<dbReference type="SUPFAM" id="SSF56300">
    <property type="entry name" value="Metallo-dependent phosphatases"/>
    <property type="match status" value="1"/>
</dbReference>
<name>A0A9W7B5E3_9STRA</name>
<evidence type="ECO:0000259" key="1">
    <source>
        <dbReference type="Pfam" id="PF00149"/>
    </source>
</evidence>